<reference evidence="2 3" key="1">
    <citation type="submission" date="2016-05" db="EMBL/GenBank/DDBJ databases">
        <title>Paenibacillus oryzae. sp. nov., isolated from the rice root.</title>
        <authorList>
            <person name="Zhang J."/>
            <person name="Zhang X."/>
        </authorList>
    </citation>
    <scope>NUCLEOTIDE SEQUENCE [LARGE SCALE GENOMIC DNA]</scope>
    <source>
        <strain evidence="2 3">1DrF-4</strain>
    </source>
</reference>
<name>A0A1A5YS75_9BACL</name>
<dbReference type="RefSeq" id="WP_068679028.1">
    <property type="nucleotide sequence ID" value="NZ_LYPA01000025.1"/>
</dbReference>
<organism evidence="2 3">
    <name type="scientific">Paenibacillus oryzae</name>
    <dbReference type="NCBI Taxonomy" id="1844972"/>
    <lineage>
        <taxon>Bacteria</taxon>
        <taxon>Bacillati</taxon>
        <taxon>Bacillota</taxon>
        <taxon>Bacilli</taxon>
        <taxon>Bacillales</taxon>
        <taxon>Paenibacillaceae</taxon>
        <taxon>Paenibacillus</taxon>
    </lineage>
</organism>
<accession>A0A1A5YS75</accession>
<proteinExistence type="predicted"/>
<protein>
    <recommendedName>
        <fullName evidence="4">DUF4321 domain-containing protein</fullName>
    </recommendedName>
</protein>
<dbReference type="AlphaFoldDB" id="A0A1A5YS75"/>
<dbReference type="InterPro" id="IPR025470">
    <property type="entry name" value="DUF4321"/>
</dbReference>
<evidence type="ECO:0008006" key="4">
    <source>
        <dbReference type="Google" id="ProtNLM"/>
    </source>
</evidence>
<keyword evidence="3" id="KW-1185">Reference proteome</keyword>
<dbReference type="EMBL" id="LYPA01000025">
    <property type="protein sequence ID" value="OBR68472.1"/>
    <property type="molecule type" value="Genomic_DNA"/>
</dbReference>
<evidence type="ECO:0000313" key="2">
    <source>
        <dbReference type="EMBL" id="OBR68472.1"/>
    </source>
</evidence>
<keyword evidence="1" id="KW-1133">Transmembrane helix</keyword>
<feature type="transmembrane region" description="Helical" evidence="1">
    <location>
        <begin position="47"/>
        <end position="77"/>
    </location>
</feature>
<sequence>MKKNGWVLFLLIMLGLLAGALVARWLEPVQGISFLTRPLVTKWSPSVDLYVLSFDLSLSIQISLLSIIGAIVAIWAYRRM</sequence>
<keyword evidence="1" id="KW-0472">Membrane</keyword>
<keyword evidence="1" id="KW-0812">Transmembrane</keyword>
<evidence type="ECO:0000313" key="3">
    <source>
        <dbReference type="Proteomes" id="UP000092024"/>
    </source>
</evidence>
<gene>
    <name evidence="2" type="ORF">A7K91_09735</name>
</gene>
<dbReference type="Pfam" id="PF14209">
    <property type="entry name" value="DUF4321"/>
    <property type="match status" value="1"/>
</dbReference>
<dbReference type="STRING" id="1844972.A7K91_09735"/>
<comment type="caution">
    <text evidence="2">The sequence shown here is derived from an EMBL/GenBank/DDBJ whole genome shotgun (WGS) entry which is preliminary data.</text>
</comment>
<evidence type="ECO:0000256" key="1">
    <source>
        <dbReference type="SAM" id="Phobius"/>
    </source>
</evidence>
<dbReference type="Proteomes" id="UP000092024">
    <property type="component" value="Unassembled WGS sequence"/>
</dbReference>